<dbReference type="Pfam" id="PF05935">
    <property type="entry name" value="Arylsulfotrans"/>
    <property type="match status" value="1"/>
</dbReference>
<evidence type="ECO:0008006" key="4">
    <source>
        <dbReference type="Google" id="ProtNLM"/>
    </source>
</evidence>
<dbReference type="GO" id="GO:0004062">
    <property type="term" value="F:aryl sulfotransferase activity"/>
    <property type="evidence" value="ECO:0007669"/>
    <property type="project" value="InterPro"/>
</dbReference>
<dbReference type="SUPFAM" id="SSF50998">
    <property type="entry name" value="Quinoprotein alcohol dehydrogenase-like"/>
    <property type="match status" value="1"/>
</dbReference>
<dbReference type="PANTHER" id="PTHR35340">
    <property type="entry name" value="PQQ ENZYME REPEAT PROTEIN-RELATED"/>
    <property type="match status" value="1"/>
</dbReference>
<dbReference type="InterPro" id="IPR011047">
    <property type="entry name" value="Quinoprotein_ADH-like_sf"/>
</dbReference>
<gene>
    <name evidence="2" type="ORF">SCARR_03308</name>
</gene>
<evidence type="ECO:0000256" key="1">
    <source>
        <dbReference type="SAM" id="MobiDB-lite"/>
    </source>
</evidence>
<name>A0A6C2UQF6_9BACT</name>
<feature type="region of interest" description="Disordered" evidence="1">
    <location>
        <begin position="374"/>
        <end position="394"/>
    </location>
</feature>
<protein>
    <recommendedName>
        <fullName evidence="4">Arylsulfotransferase (ASST)</fullName>
    </recommendedName>
</protein>
<reference evidence="2 3" key="1">
    <citation type="submission" date="2019-04" db="EMBL/GenBank/DDBJ databases">
        <authorList>
            <person name="Van Vliet M D."/>
        </authorList>
    </citation>
    <scope>NUCLEOTIDE SEQUENCE [LARGE SCALE GENOMIC DNA]</scope>
    <source>
        <strain evidence="2 3">F21</strain>
    </source>
</reference>
<dbReference type="AlphaFoldDB" id="A0A6C2UQF6"/>
<accession>A0A6C2UQF6</accession>
<dbReference type="Proteomes" id="UP000346198">
    <property type="component" value="Unassembled WGS sequence"/>
</dbReference>
<proteinExistence type="predicted"/>
<organism evidence="2 3">
    <name type="scientific">Pontiella sulfatireligans</name>
    <dbReference type="NCBI Taxonomy" id="2750658"/>
    <lineage>
        <taxon>Bacteria</taxon>
        <taxon>Pseudomonadati</taxon>
        <taxon>Kiritimatiellota</taxon>
        <taxon>Kiritimatiellia</taxon>
        <taxon>Kiritimatiellales</taxon>
        <taxon>Pontiellaceae</taxon>
        <taxon>Pontiella</taxon>
    </lineage>
</organism>
<dbReference type="InterPro" id="IPR053143">
    <property type="entry name" value="Arylsulfate_ST"/>
</dbReference>
<dbReference type="PANTHER" id="PTHR35340:SF5">
    <property type="entry name" value="ASST-DOMAIN-CONTAINING PROTEIN"/>
    <property type="match status" value="1"/>
</dbReference>
<evidence type="ECO:0000313" key="3">
    <source>
        <dbReference type="Proteomes" id="UP000346198"/>
    </source>
</evidence>
<keyword evidence="3" id="KW-1185">Reference proteome</keyword>
<dbReference type="EMBL" id="CAAHFH010000002">
    <property type="protein sequence ID" value="VGO21236.1"/>
    <property type="molecule type" value="Genomic_DNA"/>
</dbReference>
<sequence>MISYLLPDGNLLHTVKNSTDDVGDTIEELTWDGEVVWEYNTDQAVHRMHHDIERLPSGNTLVTVWERIPLDEYMAAGRDPDTVPNGEMWVCAVHEIKKTGKTSGEVVWRWSAWDHLIQDFDEKCPNYGDPAKYPNRIDVNQLRASKGEFKKLSDWLHINSVSYNPSREDEIILSSHAMGEMWVVSRKTGELVYRWGNPIRYGKGGEADQVLFTQHDPHRIAGGLRGDGNILIFNNNNPVDPGVAPYSSILEVKPPMTASGEWPMPTAVGIYPPCEVIWEYTGAPGSKFYSPVVSNAQRLENGGTLVCVGAEGIIFELDAEEKRVWEYVNPIMRQGPKMKKLEKWNSMPPSGENMVFRAYKFSSDFLAFQGKDLSPKKMLGPEDGGDGAELLTAP</sequence>
<evidence type="ECO:0000313" key="2">
    <source>
        <dbReference type="EMBL" id="VGO21236.1"/>
    </source>
</evidence>
<dbReference type="InterPro" id="IPR010262">
    <property type="entry name" value="Arylsulfotransferase_bact"/>
</dbReference>